<evidence type="ECO:0000256" key="5">
    <source>
        <dbReference type="ARBA" id="ARBA00022777"/>
    </source>
</evidence>
<dbReference type="PATRIC" id="fig|1449336.4.peg.1218"/>
<protein>
    <submittedName>
        <fullName evidence="12">Mevalonate kinase</fullName>
    </submittedName>
</protein>
<dbReference type="GO" id="GO:0004496">
    <property type="term" value="F:mevalonate kinase activity"/>
    <property type="evidence" value="ECO:0007669"/>
    <property type="project" value="InterPro"/>
</dbReference>
<dbReference type="InterPro" id="IPR006205">
    <property type="entry name" value="Mev_gal_kin"/>
</dbReference>
<accession>A0A0R2HYR8</accession>
<keyword evidence="6" id="KW-0067">ATP-binding</keyword>
<dbReference type="GO" id="GO:0005524">
    <property type="term" value="F:ATP binding"/>
    <property type="evidence" value="ECO:0007669"/>
    <property type="project" value="UniProtKB-KW"/>
</dbReference>
<dbReference type="Pfam" id="PF08544">
    <property type="entry name" value="GHMP_kinases_C"/>
    <property type="match status" value="1"/>
</dbReference>
<evidence type="ECO:0000256" key="2">
    <source>
        <dbReference type="ARBA" id="ARBA00022516"/>
    </source>
</evidence>
<dbReference type="InterPro" id="IPR036554">
    <property type="entry name" value="GHMP_kinase_C_sf"/>
</dbReference>
<dbReference type="eggNOG" id="COG1577">
    <property type="taxonomic scope" value="Bacteria"/>
</dbReference>
<keyword evidence="13" id="KW-1185">Reference proteome</keyword>
<proteinExistence type="predicted"/>
<dbReference type="AlphaFoldDB" id="A0A0R2HYR8"/>
<dbReference type="InterPro" id="IPR006204">
    <property type="entry name" value="GHMP_kinase_N_dom"/>
</dbReference>
<evidence type="ECO:0000256" key="9">
    <source>
        <dbReference type="ARBA" id="ARBA00029438"/>
    </source>
</evidence>
<dbReference type="Pfam" id="PF00288">
    <property type="entry name" value="GHMP_kinases_N"/>
    <property type="match status" value="1"/>
</dbReference>
<evidence type="ECO:0000313" key="12">
    <source>
        <dbReference type="EMBL" id="KRN57935.1"/>
    </source>
</evidence>
<organism evidence="12 13">
    <name type="scientific">Carnobacterium divergens DSM 20623</name>
    <dbReference type="NCBI Taxonomy" id="1449336"/>
    <lineage>
        <taxon>Bacteria</taxon>
        <taxon>Bacillati</taxon>
        <taxon>Bacillota</taxon>
        <taxon>Bacilli</taxon>
        <taxon>Lactobacillales</taxon>
        <taxon>Carnobacteriaceae</taxon>
        <taxon>Carnobacterium</taxon>
    </lineage>
</organism>
<evidence type="ECO:0000259" key="11">
    <source>
        <dbReference type="Pfam" id="PF08544"/>
    </source>
</evidence>
<dbReference type="PRINTS" id="PR00959">
    <property type="entry name" value="MEVGALKINASE"/>
</dbReference>
<dbReference type="Gene3D" id="3.30.70.890">
    <property type="entry name" value="GHMP kinase, C-terminal domain"/>
    <property type="match status" value="1"/>
</dbReference>
<keyword evidence="2" id="KW-0444">Lipid biosynthesis</keyword>
<dbReference type="GO" id="GO:0005829">
    <property type="term" value="C:cytosol"/>
    <property type="evidence" value="ECO:0007669"/>
    <property type="project" value="TreeGrafter"/>
</dbReference>
<dbReference type="NCBIfam" id="TIGR00549">
    <property type="entry name" value="mevalon_kin"/>
    <property type="match status" value="1"/>
</dbReference>
<feature type="domain" description="GHMP kinase C-terminal" evidence="11">
    <location>
        <begin position="225"/>
        <end position="303"/>
    </location>
</feature>
<dbReference type="InterPro" id="IPR014721">
    <property type="entry name" value="Ribsml_uS5_D2-typ_fold_subgr"/>
</dbReference>
<evidence type="ECO:0000256" key="1">
    <source>
        <dbReference type="ARBA" id="ARBA00022490"/>
    </source>
</evidence>
<evidence type="ECO:0000256" key="3">
    <source>
        <dbReference type="ARBA" id="ARBA00022679"/>
    </source>
</evidence>
<comment type="caution">
    <text evidence="12">The sequence shown here is derived from an EMBL/GenBank/DDBJ whole genome shotgun (WGS) entry which is preliminary data.</text>
</comment>
<evidence type="ECO:0000256" key="7">
    <source>
        <dbReference type="ARBA" id="ARBA00022842"/>
    </source>
</evidence>
<dbReference type="PANTHER" id="PTHR43290">
    <property type="entry name" value="MEVALONATE KINASE"/>
    <property type="match status" value="1"/>
</dbReference>
<evidence type="ECO:0000313" key="13">
    <source>
        <dbReference type="Proteomes" id="UP000051658"/>
    </source>
</evidence>
<dbReference type="PANTHER" id="PTHR43290:SF2">
    <property type="entry name" value="MEVALONATE KINASE"/>
    <property type="match status" value="1"/>
</dbReference>
<keyword evidence="1" id="KW-0963">Cytoplasm</keyword>
<dbReference type="Proteomes" id="UP000051658">
    <property type="component" value="Unassembled WGS sequence"/>
</dbReference>
<feature type="domain" description="GHMP kinase N-terminal" evidence="10">
    <location>
        <begin position="81"/>
        <end position="153"/>
    </location>
</feature>
<keyword evidence="5 12" id="KW-0418">Kinase</keyword>
<dbReference type="RefSeq" id="WP_034568283.1">
    <property type="nucleotide sequence ID" value="NZ_JQBS01000001.1"/>
</dbReference>
<dbReference type="SUPFAM" id="SSF55060">
    <property type="entry name" value="GHMP Kinase, C-terminal domain"/>
    <property type="match status" value="1"/>
</dbReference>
<keyword evidence="7" id="KW-0460">Magnesium</keyword>
<dbReference type="SUPFAM" id="SSF54211">
    <property type="entry name" value="Ribosomal protein S5 domain 2-like"/>
    <property type="match status" value="1"/>
</dbReference>
<evidence type="ECO:0000256" key="6">
    <source>
        <dbReference type="ARBA" id="ARBA00022840"/>
    </source>
</evidence>
<dbReference type="EMBL" id="JQBS01000001">
    <property type="protein sequence ID" value="KRN57935.1"/>
    <property type="molecule type" value="Genomic_DNA"/>
</dbReference>
<evidence type="ECO:0000256" key="4">
    <source>
        <dbReference type="ARBA" id="ARBA00022741"/>
    </source>
</evidence>
<dbReference type="Gene3D" id="3.30.230.10">
    <property type="match status" value="1"/>
</dbReference>
<dbReference type="GeneID" id="89589694"/>
<evidence type="ECO:0000256" key="8">
    <source>
        <dbReference type="ARBA" id="ARBA00023098"/>
    </source>
</evidence>
<dbReference type="UniPathway" id="UPA00057">
    <property type="reaction ID" value="UER00098"/>
</dbReference>
<dbReference type="InterPro" id="IPR013750">
    <property type="entry name" value="GHMP_kinase_C_dom"/>
</dbReference>
<keyword evidence="4" id="KW-0547">Nucleotide-binding</keyword>
<gene>
    <name evidence="12" type="ORF">IV74_GL001192</name>
</gene>
<dbReference type="GO" id="GO:0019287">
    <property type="term" value="P:isopentenyl diphosphate biosynthetic process, mevalonate pathway"/>
    <property type="evidence" value="ECO:0007669"/>
    <property type="project" value="UniProtKB-UniPathway"/>
</dbReference>
<comment type="pathway">
    <text evidence="9">Isoprenoid biosynthesis; isopentenyl diphosphate biosynthesis via mevalonate pathway; isopentenyl diphosphate from (R)-mevalonate: step 1/3.</text>
</comment>
<keyword evidence="3" id="KW-0808">Transferase</keyword>
<keyword evidence="8" id="KW-0443">Lipid metabolism</keyword>
<dbReference type="InterPro" id="IPR020568">
    <property type="entry name" value="Ribosomal_Su5_D2-typ_SF"/>
</dbReference>
<evidence type="ECO:0000259" key="10">
    <source>
        <dbReference type="Pfam" id="PF00288"/>
    </source>
</evidence>
<name>A0A0R2HYR8_CARDV</name>
<sequence length="318" mass="34035">MNQEPKKGFGTANGKIILMGEHAVVYGEPAIAIPFPAVSIQTTIEQKIGPATLDCTFYRGLLQEAPLRLNSLLTAISETLAVLKKSAVDFSITITSMVPPERGMGSSAAVAVATIRALYDYFNQPLEREQLMHLIDVAETIAHGNPSGLDAAMTSGTTPLYYVKNQAFEAFDLNLNGCLIVADTGITGQTKKAIQLIEEQFITHQAATQQKITQLGTLSKQAKLALSSNDKETLGESMNQAHHLLQQLGVSNSTLDLLVDTAIENGAFGAKLTGGGLGGCMIALAETQTDADWIALKLKQNGAKNTWIYQMGANQIEK</sequence>
<reference evidence="12 13" key="1">
    <citation type="journal article" date="2015" name="Genome Announc.">
        <title>Expanding the biotechnology potential of lactobacilli through comparative genomics of 213 strains and associated genera.</title>
        <authorList>
            <person name="Sun Z."/>
            <person name="Harris H.M."/>
            <person name="McCann A."/>
            <person name="Guo C."/>
            <person name="Argimon S."/>
            <person name="Zhang W."/>
            <person name="Yang X."/>
            <person name="Jeffery I.B."/>
            <person name="Cooney J.C."/>
            <person name="Kagawa T.F."/>
            <person name="Liu W."/>
            <person name="Song Y."/>
            <person name="Salvetti E."/>
            <person name="Wrobel A."/>
            <person name="Rasinkangas P."/>
            <person name="Parkhill J."/>
            <person name="Rea M.C."/>
            <person name="O'Sullivan O."/>
            <person name="Ritari J."/>
            <person name="Douillard F.P."/>
            <person name="Paul Ross R."/>
            <person name="Yang R."/>
            <person name="Briner A.E."/>
            <person name="Felis G.E."/>
            <person name="de Vos W.M."/>
            <person name="Barrangou R."/>
            <person name="Klaenhammer T.R."/>
            <person name="Caufield P.W."/>
            <person name="Cui Y."/>
            <person name="Zhang H."/>
            <person name="O'Toole P.W."/>
        </authorList>
    </citation>
    <scope>NUCLEOTIDE SEQUENCE [LARGE SCALE GENOMIC DNA]</scope>
    <source>
        <strain evidence="12 13">DSM 20623</strain>
    </source>
</reference>